<reference evidence="2" key="1">
    <citation type="submission" date="2021-03" db="EMBL/GenBank/DDBJ databases">
        <title>Chromosome level genome of the anhydrobiotic midge Polypedilum vanderplanki.</title>
        <authorList>
            <person name="Yoshida Y."/>
            <person name="Kikawada T."/>
            <person name="Gusev O."/>
        </authorList>
    </citation>
    <scope>NUCLEOTIDE SEQUENCE</scope>
    <source>
        <strain evidence="2">NIAS01</strain>
        <tissue evidence="2">Whole body or cell culture</tissue>
    </source>
</reference>
<dbReference type="PANTHER" id="PTHR21407">
    <property type="entry name" value="RE43931P-RELATED"/>
    <property type="match status" value="1"/>
</dbReference>
<dbReference type="Proteomes" id="UP001107558">
    <property type="component" value="Chromosome 4"/>
</dbReference>
<feature type="compositionally biased region" description="Low complexity" evidence="1">
    <location>
        <begin position="60"/>
        <end position="73"/>
    </location>
</feature>
<gene>
    <name evidence="2" type="ORF">PVAND_016105</name>
</gene>
<proteinExistence type="predicted"/>
<dbReference type="EMBL" id="JADBJN010000004">
    <property type="protein sequence ID" value="KAG5668153.1"/>
    <property type="molecule type" value="Genomic_DNA"/>
</dbReference>
<name>A0A9J6BE48_POLVA</name>
<accession>A0A9J6BE48</accession>
<comment type="caution">
    <text evidence="2">The sequence shown here is derived from an EMBL/GenBank/DDBJ whole genome shotgun (WGS) entry which is preliminary data.</text>
</comment>
<feature type="region of interest" description="Disordered" evidence="1">
    <location>
        <begin position="60"/>
        <end position="82"/>
    </location>
</feature>
<protein>
    <submittedName>
        <fullName evidence="2">Uncharacterized protein</fullName>
    </submittedName>
</protein>
<evidence type="ECO:0000313" key="2">
    <source>
        <dbReference type="EMBL" id="KAG5668153.1"/>
    </source>
</evidence>
<keyword evidence="3" id="KW-1185">Reference proteome</keyword>
<dbReference type="AlphaFoldDB" id="A0A9J6BE48"/>
<evidence type="ECO:0000256" key="1">
    <source>
        <dbReference type="SAM" id="MobiDB-lite"/>
    </source>
</evidence>
<sequence>MPPTNKIPPGWTFNPWSHTGHKNCQQPDNAEFDLFRRNESCLAVLHNVYDDGLFYRLRNRSNNSNATTSTPPNDSKWIATRPDGKKIYPINYVNQETKPKSNDSKPNQ</sequence>
<evidence type="ECO:0000313" key="3">
    <source>
        <dbReference type="Proteomes" id="UP001107558"/>
    </source>
</evidence>
<dbReference type="PANTHER" id="PTHR21407:SF5">
    <property type="entry name" value="HL04814P"/>
    <property type="match status" value="1"/>
</dbReference>
<dbReference type="OrthoDB" id="6369810at2759"/>
<organism evidence="2 3">
    <name type="scientific">Polypedilum vanderplanki</name>
    <name type="common">Sleeping chironomid midge</name>
    <dbReference type="NCBI Taxonomy" id="319348"/>
    <lineage>
        <taxon>Eukaryota</taxon>
        <taxon>Metazoa</taxon>
        <taxon>Ecdysozoa</taxon>
        <taxon>Arthropoda</taxon>
        <taxon>Hexapoda</taxon>
        <taxon>Insecta</taxon>
        <taxon>Pterygota</taxon>
        <taxon>Neoptera</taxon>
        <taxon>Endopterygota</taxon>
        <taxon>Diptera</taxon>
        <taxon>Nematocera</taxon>
        <taxon>Chironomoidea</taxon>
        <taxon>Chironomidae</taxon>
        <taxon>Chironominae</taxon>
        <taxon>Polypedilum</taxon>
        <taxon>Polypedilum</taxon>
    </lineage>
</organism>